<accession>A0AAV4TQ76</accession>
<evidence type="ECO:0000313" key="1">
    <source>
        <dbReference type="EMBL" id="GIY46985.1"/>
    </source>
</evidence>
<keyword evidence="2" id="KW-1185">Reference proteome</keyword>
<reference evidence="1 2" key="1">
    <citation type="submission" date="2021-06" db="EMBL/GenBank/DDBJ databases">
        <title>Caerostris extrusa draft genome.</title>
        <authorList>
            <person name="Kono N."/>
            <person name="Arakawa K."/>
        </authorList>
    </citation>
    <scope>NUCLEOTIDE SEQUENCE [LARGE SCALE GENOMIC DNA]</scope>
</reference>
<protein>
    <submittedName>
        <fullName evidence="1">Uncharacterized protein</fullName>
    </submittedName>
</protein>
<name>A0AAV4TQ76_CAEEX</name>
<comment type="caution">
    <text evidence="1">The sequence shown here is derived from an EMBL/GenBank/DDBJ whole genome shotgun (WGS) entry which is preliminary data.</text>
</comment>
<dbReference type="EMBL" id="BPLR01011511">
    <property type="protein sequence ID" value="GIY46985.1"/>
    <property type="molecule type" value="Genomic_DNA"/>
</dbReference>
<evidence type="ECO:0000313" key="2">
    <source>
        <dbReference type="Proteomes" id="UP001054945"/>
    </source>
</evidence>
<dbReference type="AlphaFoldDB" id="A0AAV4TQ76"/>
<sequence length="90" mass="9988">MPRLVFGEAVRGVFGACQSFSERGDDSMRTVNKRLYASNASTIHKFPFPFPAHEPSKPDLIGGKVSDSALFLSLERYEAFDLVQNFVMGT</sequence>
<dbReference type="Proteomes" id="UP001054945">
    <property type="component" value="Unassembled WGS sequence"/>
</dbReference>
<proteinExistence type="predicted"/>
<organism evidence="1 2">
    <name type="scientific">Caerostris extrusa</name>
    <name type="common">Bark spider</name>
    <name type="synonym">Caerostris bankana</name>
    <dbReference type="NCBI Taxonomy" id="172846"/>
    <lineage>
        <taxon>Eukaryota</taxon>
        <taxon>Metazoa</taxon>
        <taxon>Ecdysozoa</taxon>
        <taxon>Arthropoda</taxon>
        <taxon>Chelicerata</taxon>
        <taxon>Arachnida</taxon>
        <taxon>Araneae</taxon>
        <taxon>Araneomorphae</taxon>
        <taxon>Entelegynae</taxon>
        <taxon>Araneoidea</taxon>
        <taxon>Araneidae</taxon>
        <taxon>Caerostris</taxon>
    </lineage>
</organism>
<gene>
    <name evidence="1" type="ORF">CEXT_291981</name>
</gene>